<dbReference type="InterPro" id="IPR051269">
    <property type="entry name" value="Fe-S_cluster_ET"/>
</dbReference>
<comment type="caution">
    <text evidence="8">The sequence shown here is derived from an EMBL/GenBank/DDBJ whole genome shotgun (WGS) entry which is preliminary data.</text>
</comment>
<evidence type="ECO:0000313" key="9">
    <source>
        <dbReference type="Proteomes" id="UP000193387"/>
    </source>
</evidence>
<dbReference type="SUPFAM" id="SSF54862">
    <property type="entry name" value="4Fe-4S ferredoxins"/>
    <property type="match status" value="1"/>
</dbReference>
<evidence type="ECO:0008006" key="10">
    <source>
        <dbReference type="Google" id="ProtNLM"/>
    </source>
</evidence>
<dbReference type="EMBL" id="LQPR01000021">
    <property type="protein sequence ID" value="ORW72885.1"/>
    <property type="molecule type" value="Genomic_DNA"/>
</dbReference>
<evidence type="ECO:0000256" key="4">
    <source>
        <dbReference type="ARBA" id="ARBA00022982"/>
    </source>
</evidence>
<evidence type="ECO:0000256" key="5">
    <source>
        <dbReference type="ARBA" id="ARBA00023004"/>
    </source>
</evidence>
<evidence type="ECO:0000313" key="8">
    <source>
        <dbReference type="EMBL" id="ORW72885.1"/>
    </source>
</evidence>
<keyword evidence="3" id="KW-0479">Metal-binding</keyword>
<proteinExistence type="predicted"/>
<evidence type="ECO:0000256" key="7">
    <source>
        <dbReference type="ARBA" id="ARBA00023291"/>
    </source>
</evidence>
<dbReference type="PANTHER" id="PTHR36923:SF3">
    <property type="entry name" value="FERREDOXIN"/>
    <property type="match status" value="1"/>
</dbReference>
<evidence type="ECO:0000256" key="6">
    <source>
        <dbReference type="ARBA" id="ARBA00023014"/>
    </source>
</evidence>
<dbReference type="PANTHER" id="PTHR36923">
    <property type="entry name" value="FERREDOXIN"/>
    <property type="match status" value="1"/>
</dbReference>
<sequence length="63" mass="6731">MKVIVDKDKCQGHAMCHAVAPSVYPIDDDGYVAIEAADVDEADRLPAMLGIETCPERAISAVD</sequence>
<dbReference type="GO" id="GO:0051538">
    <property type="term" value="F:3 iron, 4 sulfur cluster binding"/>
    <property type="evidence" value="ECO:0007669"/>
    <property type="project" value="UniProtKB-KW"/>
</dbReference>
<gene>
    <name evidence="8" type="ORF">AWC23_08490</name>
</gene>
<keyword evidence="5" id="KW-0408">Iron</keyword>
<name>A0AAJ3TVY4_9MYCO</name>
<keyword evidence="4" id="KW-0249">Electron transport</keyword>
<organism evidence="8 9">
    <name type="scientific">Mycobacterium saskatchewanense</name>
    <dbReference type="NCBI Taxonomy" id="220927"/>
    <lineage>
        <taxon>Bacteria</taxon>
        <taxon>Bacillati</taxon>
        <taxon>Actinomycetota</taxon>
        <taxon>Actinomycetes</taxon>
        <taxon>Mycobacteriales</taxon>
        <taxon>Mycobacteriaceae</taxon>
        <taxon>Mycobacterium</taxon>
        <taxon>Mycobacterium simiae complex</taxon>
    </lineage>
</organism>
<dbReference type="Gene3D" id="3.30.70.20">
    <property type="match status" value="1"/>
</dbReference>
<reference evidence="8 9" key="1">
    <citation type="submission" date="2016-01" db="EMBL/GenBank/DDBJ databases">
        <title>The new phylogeny of the genus Mycobacterium.</title>
        <authorList>
            <person name="Tarcisio F."/>
            <person name="Conor M."/>
            <person name="Antonella G."/>
            <person name="Elisabetta G."/>
            <person name="Giulia F.S."/>
            <person name="Sara T."/>
            <person name="Anna F."/>
            <person name="Clotilde B."/>
            <person name="Roberto B."/>
            <person name="Veronica D.S."/>
            <person name="Fabio R."/>
            <person name="Monica P."/>
            <person name="Olivier J."/>
            <person name="Enrico T."/>
            <person name="Nicola S."/>
        </authorList>
    </citation>
    <scope>NUCLEOTIDE SEQUENCE [LARGE SCALE GENOMIC DNA]</scope>
    <source>
        <strain evidence="8 9">DSM 44616</strain>
    </source>
</reference>
<keyword evidence="9" id="KW-1185">Reference proteome</keyword>
<dbReference type="Proteomes" id="UP000193387">
    <property type="component" value="Unassembled WGS sequence"/>
</dbReference>
<comment type="cofactor">
    <cofactor evidence="1">
        <name>[3Fe-4S] cluster</name>
        <dbReference type="ChEBI" id="CHEBI:21137"/>
    </cofactor>
</comment>
<dbReference type="RefSeq" id="WP_085254888.1">
    <property type="nucleotide sequence ID" value="NZ_AP022573.1"/>
</dbReference>
<dbReference type="AlphaFoldDB" id="A0AAJ3TVY4"/>
<protein>
    <recommendedName>
        <fullName evidence="10">Ferredoxin</fullName>
    </recommendedName>
</protein>
<keyword evidence="6" id="KW-0411">Iron-sulfur</keyword>
<keyword evidence="2" id="KW-0813">Transport</keyword>
<evidence type="ECO:0000256" key="3">
    <source>
        <dbReference type="ARBA" id="ARBA00022723"/>
    </source>
</evidence>
<evidence type="ECO:0000256" key="2">
    <source>
        <dbReference type="ARBA" id="ARBA00022448"/>
    </source>
</evidence>
<dbReference type="Pfam" id="PF13459">
    <property type="entry name" value="Fer4_15"/>
    <property type="match status" value="1"/>
</dbReference>
<evidence type="ECO:0000256" key="1">
    <source>
        <dbReference type="ARBA" id="ARBA00001927"/>
    </source>
</evidence>
<dbReference type="GO" id="GO:0046872">
    <property type="term" value="F:metal ion binding"/>
    <property type="evidence" value="ECO:0007669"/>
    <property type="project" value="UniProtKB-KW"/>
</dbReference>
<accession>A0AAJ3TVY4</accession>
<keyword evidence="7" id="KW-0003">3Fe-4S</keyword>